<dbReference type="FunFam" id="3.30.450.20:FF:000099">
    <property type="entry name" value="Sensory box sensor histidine kinase"/>
    <property type="match status" value="1"/>
</dbReference>
<dbReference type="CDD" id="cd00082">
    <property type="entry name" value="HisKA"/>
    <property type="match status" value="1"/>
</dbReference>
<protein>
    <recommendedName>
        <fullName evidence="3">histidine kinase</fullName>
        <ecNumber evidence="3">2.7.13.3</ecNumber>
    </recommendedName>
</protein>
<dbReference type="SUPFAM" id="SSF47384">
    <property type="entry name" value="Homodimeric domain of signal transducing histidine kinase"/>
    <property type="match status" value="1"/>
</dbReference>
<dbReference type="InterPro" id="IPR036890">
    <property type="entry name" value="HATPase_C_sf"/>
</dbReference>
<feature type="transmembrane region" description="Helical" evidence="14">
    <location>
        <begin position="249"/>
        <end position="269"/>
    </location>
</feature>
<dbReference type="InterPro" id="IPR008207">
    <property type="entry name" value="Sig_transdc_His_kin_Hpt_dom"/>
</dbReference>
<dbReference type="SMART" id="SM00448">
    <property type="entry name" value="REC"/>
    <property type="match status" value="1"/>
</dbReference>
<keyword evidence="9 14" id="KW-1133">Transmembrane helix</keyword>
<dbReference type="InterPro" id="IPR011006">
    <property type="entry name" value="CheY-like_superfamily"/>
</dbReference>
<evidence type="ECO:0000256" key="11">
    <source>
        <dbReference type="ARBA" id="ARBA00023136"/>
    </source>
</evidence>
<feature type="domain" description="Histidine kinase" evidence="15">
    <location>
        <begin position="875"/>
        <end position="1097"/>
    </location>
</feature>
<comment type="subcellular location">
    <subcellularLocation>
        <location evidence="2">Cell membrane</location>
        <topology evidence="2">Multi-pass membrane protein</topology>
    </subcellularLocation>
</comment>
<dbReference type="Pfam" id="PF00072">
    <property type="entry name" value="Response_reg"/>
    <property type="match status" value="1"/>
</dbReference>
<dbReference type="SMART" id="SM00388">
    <property type="entry name" value="HisKA"/>
    <property type="match status" value="1"/>
</dbReference>
<feature type="transmembrane region" description="Helical" evidence="14">
    <location>
        <begin position="87"/>
        <end position="106"/>
    </location>
</feature>
<dbReference type="Pfam" id="PF00512">
    <property type="entry name" value="HisKA"/>
    <property type="match status" value="1"/>
</dbReference>
<dbReference type="Proteomes" id="UP000249396">
    <property type="component" value="Unassembled WGS sequence"/>
</dbReference>
<dbReference type="SUPFAM" id="SSF47226">
    <property type="entry name" value="Histidine-containing phosphotransfer domain, HPT domain"/>
    <property type="match status" value="1"/>
</dbReference>
<proteinExistence type="predicted"/>
<evidence type="ECO:0000256" key="6">
    <source>
        <dbReference type="ARBA" id="ARBA00022692"/>
    </source>
</evidence>
<dbReference type="Gene3D" id="3.30.450.20">
    <property type="entry name" value="PAS domain"/>
    <property type="match status" value="2"/>
</dbReference>
<dbReference type="InterPro" id="IPR001610">
    <property type="entry name" value="PAC"/>
</dbReference>
<dbReference type="Pfam" id="PF05231">
    <property type="entry name" value="MASE1"/>
    <property type="match status" value="1"/>
</dbReference>
<feature type="transmembrane region" description="Helical" evidence="14">
    <location>
        <begin position="176"/>
        <end position="205"/>
    </location>
</feature>
<dbReference type="CDD" id="cd16922">
    <property type="entry name" value="HATPase_EvgS-ArcB-TorS-like"/>
    <property type="match status" value="1"/>
</dbReference>
<evidence type="ECO:0000259" key="17">
    <source>
        <dbReference type="PROSITE" id="PS50112"/>
    </source>
</evidence>
<dbReference type="SMART" id="SM00091">
    <property type="entry name" value="PAS"/>
    <property type="match status" value="2"/>
</dbReference>
<feature type="transmembrane region" description="Helical" evidence="14">
    <location>
        <begin position="113"/>
        <end position="132"/>
    </location>
</feature>
<evidence type="ECO:0000259" key="19">
    <source>
        <dbReference type="PROSITE" id="PS50839"/>
    </source>
</evidence>
<evidence type="ECO:0000259" key="16">
    <source>
        <dbReference type="PROSITE" id="PS50110"/>
    </source>
</evidence>
<keyword evidence="4" id="KW-1003">Cell membrane</keyword>
<feature type="transmembrane region" description="Helical" evidence="14">
    <location>
        <begin position="56"/>
        <end position="75"/>
    </location>
</feature>
<evidence type="ECO:0000256" key="10">
    <source>
        <dbReference type="ARBA" id="ARBA00023012"/>
    </source>
</evidence>
<dbReference type="PANTHER" id="PTHR45339">
    <property type="entry name" value="HYBRID SIGNAL TRANSDUCTION HISTIDINE KINASE J"/>
    <property type="match status" value="1"/>
</dbReference>
<evidence type="ECO:0000256" key="14">
    <source>
        <dbReference type="SAM" id="Phobius"/>
    </source>
</evidence>
<feature type="domain" description="HPt" evidence="20">
    <location>
        <begin position="1275"/>
        <end position="1373"/>
    </location>
</feature>
<dbReference type="InterPro" id="IPR005467">
    <property type="entry name" value="His_kinase_dom"/>
</dbReference>
<dbReference type="PROSITE" id="PS50894">
    <property type="entry name" value="HPT"/>
    <property type="match status" value="1"/>
</dbReference>
<feature type="modified residue" description="4-aspartylphosphate" evidence="13">
    <location>
        <position position="1167"/>
    </location>
</feature>
<dbReference type="SUPFAM" id="SSF55785">
    <property type="entry name" value="PYP-like sensor domain (PAS domain)"/>
    <property type="match status" value="2"/>
</dbReference>
<comment type="catalytic activity">
    <reaction evidence="1">
        <text>ATP + protein L-histidine = ADP + protein N-phospho-L-histidine.</text>
        <dbReference type="EC" id="2.7.13.3"/>
    </reaction>
</comment>
<dbReference type="SMART" id="SM01079">
    <property type="entry name" value="CHASE"/>
    <property type="match status" value="1"/>
</dbReference>
<feature type="transmembrane region" description="Helical" evidence="14">
    <location>
        <begin position="15"/>
        <end position="35"/>
    </location>
</feature>
<dbReference type="PROSITE" id="PS50109">
    <property type="entry name" value="HIS_KIN"/>
    <property type="match status" value="1"/>
</dbReference>
<dbReference type="InterPro" id="IPR013655">
    <property type="entry name" value="PAS_fold_3"/>
</dbReference>
<comment type="caution">
    <text evidence="21">The sequence shown here is derived from an EMBL/GenBank/DDBJ whole genome shotgun (WGS) entry which is preliminary data.</text>
</comment>
<dbReference type="InterPro" id="IPR000700">
    <property type="entry name" value="PAS-assoc_C"/>
</dbReference>
<evidence type="ECO:0000259" key="15">
    <source>
        <dbReference type="PROSITE" id="PS50109"/>
    </source>
</evidence>
<dbReference type="InterPro" id="IPR001789">
    <property type="entry name" value="Sig_transdc_resp-reg_receiver"/>
</dbReference>
<gene>
    <name evidence="21" type="ORF">DM484_24760</name>
</gene>
<dbReference type="InterPro" id="IPR000014">
    <property type="entry name" value="PAS"/>
</dbReference>
<evidence type="ECO:0000256" key="2">
    <source>
        <dbReference type="ARBA" id="ARBA00004651"/>
    </source>
</evidence>
<dbReference type="Gene3D" id="3.40.50.2300">
    <property type="match status" value="1"/>
</dbReference>
<dbReference type="Pfam" id="PF01627">
    <property type="entry name" value="Hpt"/>
    <property type="match status" value="1"/>
</dbReference>
<accession>A0A2W4QWE5</accession>
<dbReference type="PROSITE" id="PS50839">
    <property type="entry name" value="CHASE"/>
    <property type="match status" value="1"/>
</dbReference>
<reference evidence="21 22" key="1">
    <citation type="journal article" date="2018" name="Aquat. Microb. Ecol.">
        <title>Gammaproteobacterial methanotrophs dominate.</title>
        <authorList>
            <person name="Rissanen A.J."/>
            <person name="Saarenheimo J."/>
            <person name="Tiirola M."/>
            <person name="Peura S."/>
            <person name="Aalto S.L."/>
            <person name="Karvinen A."/>
            <person name="Nykanen H."/>
        </authorList>
    </citation>
    <scope>NUCLEOTIDE SEQUENCE [LARGE SCALE GENOMIC DNA]</scope>
    <source>
        <strain evidence="21">AMbin10</strain>
    </source>
</reference>
<dbReference type="CDD" id="cd17546">
    <property type="entry name" value="REC_hyHK_CKI1_RcsC-like"/>
    <property type="match status" value="1"/>
</dbReference>
<keyword evidence="8" id="KW-0067">ATP-binding</keyword>
<evidence type="ECO:0000256" key="9">
    <source>
        <dbReference type="ARBA" id="ARBA00022989"/>
    </source>
</evidence>
<evidence type="ECO:0000259" key="20">
    <source>
        <dbReference type="PROSITE" id="PS50894"/>
    </source>
</evidence>
<evidence type="ECO:0000256" key="4">
    <source>
        <dbReference type="ARBA" id="ARBA00022475"/>
    </source>
</evidence>
<evidence type="ECO:0000313" key="21">
    <source>
        <dbReference type="EMBL" id="PZN72248.1"/>
    </source>
</evidence>
<dbReference type="PROSITE" id="PS50113">
    <property type="entry name" value="PAC"/>
    <property type="match status" value="2"/>
</dbReference>
<feature type="domain" description="PAC" evidence="18">
    <location>
        <begin position="805"/>
        <end position="857"/>
    </location>
</feature>
<feature type="domain" description="Response regulatory" evidence="16">
    <location>
        <begin position="1118"/>
        <end position="1234"/>
    </location>
</feature>
<dbReference type="Gene3D" id="3.30.450.350">
    <property type="entry name" value="CHASE domain"/>
    <property type="match status" value="1"/>
</dbReference>
<evidence type="ECO:0000256" key="12">
    <source>
        <dbReference type="PROSITE-ProRule" id="PRU00110"/>
    </source>
</evidence>
<dbReference type="Gene3D" id="1.10.287.130">
    <property type="match status" value="1"/>
</dbReference>
<name>A0A2W4QWE5_9GAMM</name>
<dbReference type="InterPro" id="IPR006189">
    <property type="entry name" value="CHASE_dom"/>
</dbReference>
<dbReference type="Pfam" id="PF13426">
    <property type="entry name" value="PAS_9"/>
    <property type="match status" value="1"/>
</dbReference>
<dbReference type="Gene3D" id="1.20.120.160">
    <property type="entry name" value="HPT domain"/>
    <property type="match status" value="1"/>
</dbReference>
<evidence type="ECO:0000256" key="8">
    <source>
        <dbReference type="ARBA" id="ARBA00022840"/>
    </source>
</evidence>
<dbReference type="SUPFAM" id="SSF55874">
    <property type="entry name" value="ATPase domain of HSP90 chaperone/DNA topoisomerase II/histidine kinase"/>
    <property type="match status" value="1"/>
</dbReference>
<dbReference type="Pfam" id="PF08447">
    <property type="entry name" value="PAS_3"/>
    <property type="match status" value="1"/>
</dbReference>
<dbReference type="SMART" id="SM00387">
    <property type="entry name" value="HATPase_c"/>
    <property type="match status" value="1"/>
</dbReference>
<dbReference type="InterPro" id="IPR036641">
    <property type="entry name" value="HPT_dom_sf"/>
</dbReference>
<evidence type="ECO:0000256" key="1">
    <source>
        <dbReference type="ARBA" id="ARBA00000085"/>
    </source>
</evidence>
<dbReference type="GO" id="GO:0000155">
    <property type="term" value="F:phosphorelay sensor kinase activity"/>
    <property type="evidence" value="ECO:0007669"/>
    <property type="project" value="InterPro"/>
</dbReference>
<dbReference type="InterPro" id="IPR042240">
    <property type="entry name" value="CHASE_sf"/>
</dbReference>
<dbReference type="NCBIfam" id="TIGR00229">
    <property type="entry name" value="sensory_box"/>
    <property type="match status" value="2"/>
</dbReference>
<dbReference type="EMBL" id="QJPH01000494">
    <property type="protein sequence ID" value="PZN72248.1"/>
    <property type="molecule type" value="Genomic_DNA"/>
</dbReference>
<dbReference type="EC" id="2.7.13.3" evidence="3"/>
<keyword evidence="5 13" id="KW-0597">Phosphoprotein</keyword>
<evidence type="ECO:0000256" key="3">
    <source>
        <dbReference type="ARBA" id="ARBA00012438"/>
    </source>
</evidence>
<evidence type="ECO:0000259" key="18">
    <source>
        <dbReference type="PROSITE" id="PS50113"/>
    </source>
</evidence>
<evidence type="ECO:0000313" key="22">
    <source>
        <dbReference type="Proteomes" id="UP000249396"/>
    </source>
</evidence>
<dbReference type="InterPro" id="IPR007895">
    <property type="entry name" value="MASE1"/>
</dbReference>
<dbReference type="PRINTS" id="PR00344">
    <property type="entry name" value="BCTRLSENSOR"/>
</dbReference>
<feature type="domain" description="PAS" evidence="17">
    <location>
        <begin position="606"/>
        <end position="652"/>
    </location>
</feature>
<dbReference type="FunFam" id="3.30.565.10:FF:000010">
    <property type="entry name" value="Sensor histidine kinase RcsC"/>
    <property type="match status" value="1"/>
</dbReference>
<evidence type="ECO:0000256" key="5">
    <source>
        <dbReference type="ARBA" id="ARBA00022553"/>
    </source>
</evidence>
<dbReference type="PROSITE" id="PS50110">
    <property type="entry name" value="RESPONSE_REGULATORY"/>
    <property type="match status" value="1"/>
</dbReference>
<dbReference type="Pfam" id="PF03924">
    <property type="entry name" value="CHASE"/>
    <property type="match status" value="1"/>
</dbReference>
<dbReference type="Pfam" id="PF02518">
    <property type="entry name" value="HATPase_c"/>
    <property type="match status" value="1"/>
</dbReference>
<dbReference type="GO" id="GO:0005886">
    <property type="term" value="C:plasma membrane"/>
    <property type="evidence" value="ECO:0007669"/>
    <property type="project" value="UniProtKB-SubCell"/>
</dbReference>
<dbReference type="SMART" id="SM00086">
    <property type="entry name" value="PAC"/>
    <property type="match status" value="2"/>
</dbReference>
<dbReference type="PROSITE" id="PS50112">
    <property type="entry name" value="PAS"/>
    <property type="match status" value="1"/>
</dbReference>
<evidence type="ECO:0000256" key="7">
    <source>
        <dbReference type="ARBA" id="ARBA00022741"/>
    </source>
</evidence>
<keyword evidence="6 14" id="KW-0812">Transmembrane</keyword>
<feature type="modified residue" description="Phosphohistidine" evidence="12">
    <location>
        <position position="1314"/>
    </location>
</feature>
<dbReference type="InterPro" id="IPR003661">
    <property type="entry name" value="HisK_dim/P_dom"/>
</dbReference>
<dbReference type="InterPro" id="IPR004358">
    <property type="entry name" value="Sig_transdc_His_kin-like_C"/>
</dbReference>
<feature type="domain" description="PAC" evidence="18">
    <location>
        <begin position="677"/>
        <end position="731"/>
    </location>
</feature>
<evidence type="ECO:0000256" key="13">
    <source>
        <dbReference type="PROSITE-ProRule" id="PRU00169"/>
    </source>
</evidence>
<dbReference type="GO" id="GO:0005524">
    <property type="term" value="F:ATP binding"/>
    <property type="evidence" value="ECO:0007669"/>
    <property type="project" value="UniProtKB-KW"/>
</dbReference>
<dbReference type="InterPro" id="IPR035965">
    <property type="entry name" value="PAS-like_dom_sf"/>
</dbReference>
<dbReference type="SUPFAM" id="SSF52172">
    <property type="entry name" value="CheY-like"/>
    <property type="match status" value="1"/>
</dbReference>
<keyword evidence="11 14" id="KW-0472">Membrane</keyword>
<dbReference type="PANTHER" id="PTHR45339:SF1">
    <property type="entry name" value="HYBRID SIGNAL TRANSDUCTION HISTIDINE KINASE J"/>
    <property type="match status" value="1"/>
</dbReference>
<organism evidence="21 22">
    <name type="scientific">Candidatus Methylumidiphilus alinenensis</name>
    <dbReference type="NCBI Taxonomy" id="2202197"/>
    <lineage>
        <taxon>Bacteria</taxon>
        <taxon>Pseudomonadati</taxon>
        <taxon>Pseudomonadota</taxon>
        <taxon>Gammaproteobacteria</taxon>
        <taxon>Methylococcales</taxon>
        <taxon>Candidatus Methylumidiphilus</taxon>
    </lineage>
</organism>
<feature type="domain" description="CHASE" evidence="19">
    <location>
        <begin position="311"/>
        <end position="483"/>
    </location>
</feature>
<keyword evidence="7" id="KW-0547">Nucleotide-binding</keyword>
<sequence>MDCRPTAICFGVSRLTLTGKASFAIPCVTSVINYCRMKDKAKLNSPIAKGQGADPLALKIWILQILAIALAYFVTGKLGALLAIPPGYATAVWPPSGIALAGILICGYRAWPGILLGSLLVNLSIALAYIPAAETLNAWMVTLAMAVGASLQAVLGTFLITRFAGFPNSLVKDRDIYLFLLFGGFLSTLVGSTIGVSALVASGRIPVANFFVNWSTWWLGDAIGVIVFTPLVLVWLLRPSEVWRNRRKAISQSMLLIFALTIAAVTYVAEKEIERFNLHFDQDSNELHRALEKSLQAHVNVLRSLESFYSASNEVNRQEFHVFVAHLLGGFHGVQALEWSPRIFAVNRDTYESSVQKEGYPEFQITERDANKRLVRAGDRPDYVPVNFIEPYRGNEKALGYDLNSDGIRREAIVRARDSGDIAATGRITLVQEHENQYGMLAFIPIYAKVQPLVSVEDRRNNILGYVLAVFRCGDIVTAALQDRYREGLFYRLVDESAPAGERLLFASDQKEPAPVTRQKRGFGEKFSLDSSFSIPMGGRQWRFQVKPTQEYFASHRTDPTWLIQFACLLLTTTVGAFVMAQTGREGILSQLVEERTAALAGSEESLRKLSVAMEQSPTSILITGLDGKLEYVNDAAVQITGYSRHELIGRNPRILKSGKTPKETYTDMWSTLARGEAWKGEFINRRKNGEEYVVSTLISPVRQADGAITHYLAVREDITERRKMEALLRETENRFRVAADAAPVLIWIAGTDKLCTWFNQVWLDFTGRAMEQELGNGWADGVHPDDFQACLATYVKAFDARQPFEMDYRLRRFDGEYCWILDSGKPRYDGIANFLGYIGSCIDITERKRIADELEITRSAAVAANRAKSVFLANMSHEIRTPMNAILGLTHLLQREITEPTQAQRLSQVSVSAKHLLGIINDILDLSKIEADRLSLEDIEFNLYAIIDYVCSIMVEPAQAKYLLLIKEVDPHLISLPLLGDPLRIRQILINYLANAIKFTKQGGITLCALLVDERDETVELRFEVRDTGIGIDQEHQARIFDAFEQAQGSTTREFGGTGLGLSIARKLARMMGGDTGVVSTPGQGSTFWFTARLKRGIALPLETLAEGGTRIRSGAHILLVEDNEINQEVARGLLESVGLVVEVANHGGEALEKMRASAYDLILMDMQMPVMDGLEATRKIREMDTGKSIPILAMTANAFLEDRERCIASGMDGHVSKPVDANYLYATLARWLPEIETAETTDSSAPPEALVPAKAPSASQIDTNVGLKYLGGNLPAYQRMLGKFADQHGGDADKLKAALDAGDCAMAERIAHSLKGLSATLGATLLSQNARTLEQQIHNGASTAELAENIASLGEKLLAVCAEIRSLTTPS</sequence>
<dbReference type="InterPro" id="IPR003594">
    <property type="entry name" value="HATPase_dom"/>
</dbReference>
<dbReference type="InterPro" id="IPR036097">
    <property type="entry name" value="HisK_dim/P_sf"/>
</dbReference>
<feature type="transmembrane region" description="Helical" evidence="14">
    <location>
        <begin position="138"/>
        <end position="164"/>
    </location>
</feature>
<dbReference type="CDD" id="cd00130">
    <property type="entry name" value="PAS"/>
    <property type="match status" value="2"/>
</dbReference>
<dbReference type="Gene3D" id="3.30.565.10">
    <property type="entry name" value="Histidine kinase-like ATPase, C-terminal domain"/>
    <property type="match status" value="1"/>
</dbReference>
<feature type="transmembrane region" description="Helical" evidence="14">
    <location>
        <begin position="217"/>
        <end position="237"/>
    </location>
</feature>
<keyword evidence="10" id="KW-0902">Two-component regulatory system</keyword>